<keyword evidence="1" id="KW-0472">Membrane</keyword>
<proteinExistence type="predicted"/>
<feature type="transmembrane region" description="Helical" evidence="1">
    <location>
        <begin position="12"/>
        <end position="32"/>
    </location>
</feature>
<protein>
    <submittedName>
        <fullName evidence="2">Uncharacterized protein</fullName>
    </submittedName>
</protein>
<feature type="transmembrane region" description="Helical" evidence="1">
    <location>
        <begin position="39"/>
        <end position="62"/>
    </location>
</feature>
<dbReference type="Proteomes" id="UP001444625">
    <property type="component" value="Unassembled WGS sequence"/>
</dbReference>
<accession>A0ABU9XLQ2</accession>
<evidence type="ECO:0000313" key="3">
    <source>
        <dbReference type="Proteomes" id="UP001444625"/>
    </source>
</evidence>
<keyword evidence="3" id="KW-1185">Reference proteome</keyword>
<keyword evidence="1" id="KW-0812">Transmembrane</keyword>
<evidence type="ECO:0000256" key="1">
    <source>
        <dbReference type="SAM" id="Phobius"/>
    </source>
</evidence>
<organism evidence="2 3">
    <name type="scientific">Ornithinibacillus xuwenensis</name>
    <dbReference type="NCBI Taxonomy" id="3144668"/>
    <lineage>
        <taxon>Bacteria</taxon>
        <taxon>Bacillati</taxon>
        <taxon>Bacillota</taxon>
        <taxon>Bacilli</taxon>
        <taxon>Bacillales</taxon>
        <taxon>Bacillaceae</taxon>
        <taxon>Ornithinibacillus</taxon>
    </lineage>
</organism>
<evidence type="ECO:0000313" key="2">
    <source>
        <dbReference type="EMBL" id="MEN2769199.1"/>
    </source>
</evidence>
<feature type="non-terminal residue" evidence="2">
    <location>
        <position position="1"/>
    </location>
</feature>
<dbReference type="EMBL" id="JBDIML010000012">
    <property type="protein sequence ID" value="MEN2769199.1"/>
    <property type="molecule type" value="Genomic_DNA"/>
</dbReference>
<dbReference type="RefSeq" id="WP_345826694.1">
    <property type="nucleotide sequence ID" value="NZ_JBDIML010000012.1"/>
</dbReference>
<name>A0ABU9XLQ2_9BACI</name>
<sequence>LFLSKEALASVFLLSKKQGMFFLDILVVLFSFQGAKSSLLFLATTFISYHVACIMSTIISFFF</sequence>
<comment type="caution">
    <text evidence="2">The sequence shown here is derived from an EMBL/GenBank/DDBJ whole genome shotgun (WGS) entry which is preliminary data.</text>
</comment>
<gene>
    <name evidence="2" type="ORF">ABC228_18655</name>
</gene>
<keyword evidence="1" id="KW-1133">Transmembrane helix</keyword>
<reference evidence="2 3" key="1">
    <citation type="submission" date="2024-05" db="EMBL/GenBank/DDBJ databases">
        <authorList>
            <person name="Haq I."/>
            <person name="Ullah Z."/>
            <person name="Ahmad R."/>
            <person name="Li M."/>
            <person name="Tong Y."/>
        </authorList>
    </citation>
    <scope>NUCLEOTIDE SEQUENCE [LARGE SCALE GENOMIC DNA]</scope>
    <source>
        <strain evidence="2 3">16A2E</strain>
    </source>
</reference>